<feature type="compositionally biased region" description="Polar residues" evidence="1">
    <location>
        <begin position="230"/>
        <end position="240"/>
    </location>
</feature>
<dbReference type="OrthoDB" id="5211263at2759"/>
<evidence type="ECO:0000256" key="1">
    <source>
        <dbReference type="SAM" id="MobiDB-lite"/>
    </source>
</evidence>
<feature type="transmembrane region" description="Helical" evidence="2">
    <location>
        <begin position="112"/>
        <end position="134"/>
    </location>
</feature>
<feature type="compositionally biased region" description="Polar residues" evidence="1">
    <location>
        <begin position="196"/>
        <end position="209"/>
    </location>
</feature>
<protein>
    <recommendedName>
        <fullName evidence="5">MARVEL domain-containing protein</fullName>
    </recommendedName>
</protein>
<dbReference type="AlphaFoldDB" id="A0A8E2EQ90"/>
<name>A0A8E2EQ90_9PEZI</name>
<dbReference type="Proteomes" id="UP000250140">
    <property type="component" value="Unassembled WGS sequence"/>
</dbReference>
<keyword evidence="2" id="KW-1133">Transmembrane helix</keyword>
<gene>
    <name evidence="3" type="ORF">AOQ84DRAFT_165329</name>
</gene>
<keyword evidence="2" id="KW-0472">Membrane</keyword>
<accession>A0A8E2EQ90</accession>
<reference evidence="3 4" key="1">
    <citation type="journal article" date="2016" name="Nat. Commun.">
        <title>Ectomycorrhizal ecology is imprinted in the genome of the dominant symbiotic fungus Cenococcum geophilum.</title>
        <authorList>
            <consortium name="DOE Joint Genome Institute"/>
            <person name="Peter M."/>
            <person name="Kohler A."/>
            <person name="Ohm R.A."/>
            <person name="Kuo A."/>
            <person name="Krutzmann J."/>
            <person name="Morin E."/>
            <person name="Arend M."/>
            <person name="Barry K.W."/>
            <person name="Binder M."/>
            <person name="Choi C."/>
            <person name="Clum A."/>
            <person name="Copeland A."/>
            <person name="Grisel N."/>
            <person name="Haridas S."/>
            <person name="Kipfer T."/>
            <person name="LaButti K."/>
            <person name="Lindquist E."/>
            <person name="Lipzen A."/>
            <person name="Maire R."/>
            <person name="Meier B."/>
            <person name="Mihaltcheva S."/>
            <person name="Molinier V."/>
            <person name="Murat C."/>
            <person name="Poggeler S."/>
            <person name="Quandt C.A."/>
            <person name="Sperisen C."/>
            <person name="Tritt A."/>
            <person name="Tisserant E."/>
            <person name="Crous P.W."/>
            <person name="Henrissat B."/>
            <person name="Nehls U."/>
            <person name="Egli S."/>
            <person name="Spatafora J.W."/>
            <person name="Grigoriev I.V."/>
            <person name="Martin F.M."/>
        </authorList>
    </citation>
    <scope>NUCLEOTIDE SEQUENCE [LARGE SCALE GENOMIC DNA]</scope>
    <source>
        <strain evidence="3 4">CBS 207.34</strain>
    </source>
</reference>
<feature type="transmembrane region" description="Helical" evidence="2">
    <location>
        <begin position="84"/>
        <end position="106"/>
    </location>
</feature>
<evidence type="ECO:0000313" key="3">
    <source>
        <dbReference type="EMBL" id="OCL02896.1"/>
    </source>
</evidence>
<evidence type="ECO:0008006" key="5">
    <source>
        <dbReference type="Google" id="ProtNLM"/>
    </source>
</evidence>
<feature type="transmembrane region" description="Helical" evidence="2">
    <location>
        <begin position="49"/>
        <end position="72"/>
    </location>
</feature>
<feature type="region of interest" description="Disordered" evidence="1">
    <location>
        <begin position="176"/>
        <end position="240"/>
    </location>
</feature>
<sequence length="240" mass="26697">MASRPNTPSPWKKRILIPFWIIRLVLMLIIIGFYAWALHYAANRTSTPAIAVIVVFMLLLVICVLLDVLAILMFARDALKPTTFLIFNVIQTGIWFIVILLDIVAIVRGARWSGLIGSIIVFLSFLGLLIYAAIGYRREKANARRGQYAPAVNPANAQVQPQQFGYTATAYHSQTSGYIQPQPQPQYPPQAGAVSSYYSPGHQQPQTYQLGHAHQPQVPPNPFLDPVPTSHPQTHHGSYA</sequence>
<evidence type="ECO:0000256" key="2">
    <source>
        <dbReference type="SAM" id="Phobius"/>
    </source>
</evidence>
<organism evidence="3 4">
    <name type="scientific">Glonium stellatum</name>
    <dbReference type="NCBI Taxonomy" id="574774"/>
    <lineage>
        <taxon>Eukaryota</taxon>
        <taxon>Fungi</taxon>
        <taxon>Dikarya</taxon>
        <taxon>Ascomycota</taxon>
        <taxon>Pezizomycotina</taxon>
        <taxon>Dothideomycetes</taxon>
        <taxon>Pleosporomycetidae</taxon>
        <taxon>Gloniales</taxon>
        <taxon>Gloniaceae</taxon>
        <taxon>Glonium</taxon>
    </lineage>
</organism>
<feature type="transmembrane region" description="Helical" evidence="2">
    <location>
        <begin position="20"/>
        <end position="37"/>
    </location>
</feature>
<dbReference type="EMBL" id="KV750856">
    <property type="protein sequence ID" value="OCL02896.1"/>
    <property type="molecule type" value="Genomic_DNA"/>
</dbReference>
<evidence type="ECO:0000313" key="4">
    <source>
        <dbReference type="Proteomes" id="UP000250140"/>
    </source>
</evidence>
<keyword evidence="4" id="KW-1185">Reference proteome</keyword>
<keyword evidence="2" id="KW-0812">Transmembrane</keyword>
<proteinExistence type="predicted"/>